<protein>
    <submittedName>
        <fullName evidence="3">Uncharacterized protein</fullName>
    </submittedName>
</protein>
<evidence type="ECO:0000313" key="3">
    <source>
        <dbReference type="EMBL" id="TCD62762.1"/>
    </source>
</evidence>
<organism evidence="3 4">
    <name type="scientific">Steccherinum ochraceum</name>
    <dbReference type="NCBI Taxonomy" id="92696"/>
    <lineage>
        <taxon>Eukaryota</taxon>
        <taxon>Fungi</taxon>
        <taxon>Dikarya</taxon>
        <taxon>Basidiomycota</taxon>
        <taxon>Agaricomycotina</taxon>
        <taxon>Agaricomycetes</taxon>
        <taxon>Polyporales</taxon>
        <taxon>Steccherinaceae</taxon>
        <taxon>Steccherinum</taxon>
    </lineage>
</organism>
<gene>
    <name evidence="3" type="ORF">EIP91_006434</name>
</gene>
<comment type="caution">
    <text evidence="3">The sequence shown here is derived from an EMBL/GenBank/DDBJ whole genome shotgun (WGS) entry which is preliminary data.</text>
</comment>
<name>A0A4R0R5W8_9APHY</name>
<feature type="transmembrane region" description="Helical" evidence="2">
    <location>
        <begin position="34"/>
        <end position="54"/>
    </location>
</feature>
<keyword evidence="2" id="KW-1133">Transmembrane helix</keyword>
<dbReference type="EMBL" id="RWJN01000347">
    <property type="protein sequence ID" value="TCD62762.1"/>
    <property type="molecule type" value="Genomic_DNA"/>
</dbReference>
<feature type="region of interest" description="Disordered" evidence="1">
    <location>
        <begin position="133"/>
        <end position="217"/>
    </location>
</feature>
<dbReference type="AlphaFoldDB" id="A0A4R0R5W8"/>
<feature type="compositionally biased region" description="Low complexity" evidence="1">
    <location>
        <begin position="1"/>
        <end position="22"/>
    </location>
</feature>
<reference evidence="3 4" key="1">
    <citation type="submission" date="2018-11" db="EMBL/GenBank/DDBJ databases">
        <title>Genome assembly of Steccherinum ochraceum LE-BIN_3174, the white-rot fungus of the Steccherinaceae family (The Residual Polyporoid clade, Polyporales, Basidiomycota).</title>
        <authorList>
            <person name="Fedorova T.V."/>
            <person name="Glazunova O.A."/>
            <person name="Landesman E.O."/>
            <person name="Moiseenko K.V."/>
            <person name="Psurtseva N.V."/>
            <person name="Savinova O.S."/>
            <person name="Shakhova N.V."/>
            <person name="Tyazhelova T.V."/>
            <person name="Vasina D.V."/>
        </authorList>
    </citation>
    <scope>NUCLEOTIDE SEQUENCE [LARGE SCALE GENOMIC DNA]</scope>
    <source>
        <strain evidence="3 4">LE-BIN_3174</strain>
    </source>
</reference>
<feature type="compositionally biased region" description="Polar residues" evidence="1">
    <location>
        <begin position="138"/>
        <end position="148"/>
    </location>
</feature>
<evidence type="ECO:0000256" key="2">
    <source>
        <dbReference type="SAM" id="Phobius"/>
    </source>
</evidence>
<feature type="compositionally biased region" description="Polar residues" evidence="1">
    <location>
        <begin position="158"/>
        <end position="183"/>
    </location>
</feature>
<dbReference type="OrthoDB" id="10570042at2759"/>
<keyword evidence="2" id="KW-0472">Membrane</keyword>
<keyword evidence="2" id="KW-0812">Transmembrane</keyword>
<feature type="compositionally biased region" description="Basic and acidic residues" evidence="1">
    <location>
        <begin position="201"/>
        <end position="213"/>
    </location>
</feature>
<feature type="region of interest" description="Disordered" evidence="1">
    <location>
        <begin position="1"/>
        <end position="25"/>
    </location>
</feature>
<evidence type="ECO:0000256" key="1">
    <source>
        <dbReference type="SAM" id="MobiDB-lite"/>
    </source>
</evidence>
<proteinExistence type="predicted"/>
<evidence type="ECO:0000313" key="4">
    <source>
        <dbReference type="Proteomes" id="UP000292702"/>
    </source>
</evidence>
<keyword evidence="4" id="KW-1185">Reference proteome</keyword>
<accession>A0A4R0R5W8</accession>
<dbReference type="Proteomes" id="UP000292702">
    <property type="component" value="Unassembled WGS sequence"/>
</dbReference>
<sequence length="236" mass="25170">MSTTASPTATDASTPSPSSSPTNGVLSSTGGAPLILVFLGAGLLVGAVFALLILRRFYPRRRRDGMLGGFGGRDGATLDEKPSIWDVQLESQGDEKDASMFDEAKWTELTPMSAKFIPDNKIPPPAPLPLITLDSLDTESGTPRTSRISGFRRHLPFNRSQSPSIAESTNGSASSFDSPTGGYTRNGKLQVAVAIGMPRPPSERRRHDGRGPDSELCLGLTEIPWDEKLAAKEAMS</sequence>